<name>A0A915E6T4_9BILA</name>
<evidence type="ECO:0000256" key="1">
    <source>
        <dbReference type="SAM" id="MobiDB-lite"/>
    </source>
</evidence>
<dbReference type="Pfam" id="PF09820">
    <property type="entry name" value="AAA-ATPase_like"/>
    <property type="match status" value="1"/>
</dbReference>
<dbReference type="WBParaSite" id="jg3444">
    <property type="protein sequence ID" value="jg3444"/>
    <property type="gene ID" value="jg3444"/>
</dbReference>
<evidence type="ECO:0000313" key="3">
    <source>
        <dbReference type="Proteomes" id="UP000887574"/>
    </source>
</evidence>
<sequence>MEATKEQQKQLLRTDTLWKSISHRLLAKKVVTPAAKKAKLCSAPAESNFKQFVDDSVVFVDKSLLIEDFLERTDRVFLLSRPRRLFVHGILDYGQGGRLEHHLSIAECPEYVKNYLGEFPVIQVDFKDVPAHNFEDLKGSLKIAISRAYKAHNYLDEALSNKAEDQSLSSSKRSVARDSLADFRLFSQNRGRLATTSDIEASLHTLASLLYNHFEKTKVFIFIDEFDSAIRKGLLTGISGLVKSSLDSGVNNIFEANLISREFSFRYGFLDQEIVELFNYYGIDEADRQKARFQYGGYRLTSSRGSLTLYNPWSITRYLCSRQLDDYWERSGSIYFIKDLFKHKSIENNMQLLLAEQSIPVLLKGLSFSKEELLNLRELSTAGDHYALSSETKHLFFAYLFANGYLTLSEKPAEISGAHSLQLPNNETKAAMFDKLKIFYTKKYSISNEAMDKCSDELMKLFDTYDVDVENFRNAVAKLIRPISIAHFTQQPDVAGTHANEDLYHSIINVIVIKTVYSKYGSEVNVIGTVDENGRADIVLISTKGTGIVIEMKCQVSDPGTNLDKAMEQTKKYRHLFSNQQNVKRIKYIGINVKQANEVEARCELEDNVDFTVDPRPPSANTRSASAAKTKDN</sequence>
<organism evidence="3 4">
    <name type="scientific">Ditylenchus dipsaci</name>
    <dbReference type="NCBI Taxonomy" id="166011"/>
    <lineage>
        <taxon>Eukaryota</taxon>
        <taxon>Metazoa</taxon>
        <taxon>Ecdysozoa</taxon>
        <taxon>Nematoda</taxon>
        <taxon>Chromadorea</taxon>
        <taxon>Rhabditida</taxon>
        <taxon>Tylenchina</taxon>
        <taxon>Tylenchomorpha</taxon>
        <taxon>Sphaerularioidea</taxon>
        <taxon>Anguinidae</taxon>
        <taxon>Anguininae</taxon>
        <taxon>Ditylenchus</taxon>
    </lineage>
</organism>
<feature type="domain" description="AAA-ATPase-like" evidence="2">
    <location>
        <begin position="47"/>
        <end position="232"/>
    </location>
</feature>
<protein>
    <submittedName>
        <fullName evidence="4">AAA-ATPase-like domain-containing protein</fullName>
    </submittedName>
</protein>
<accession>A0A915E6T4</accession>
<dbReference type="AlphaFoldDB" id="A0A915E6T4"/>
<reference evidence="4" key="1">
    <citation type="submission" date="2022-11" db="UniProtKB">
        <authorList>
            <consortium name="WormBaseParasite"/>
        </authorList>
    </citation>
    <scope>IDENTIFICATION</scope>
</reference>
<evidence type="ECO:0000259" key="2">
    <source>
        <dbReference type="Pfam" id="PF09820"/>
    </source>
</evidence>
<evidence type="ECO:0000313" key="4">
    <source>
        <dbReference type="WBParaSite" id="jg3444"/>
    </source>
</evidence>
<feature type="region of interest" description="Disordered" evidence="1">
    <location>
        <begin position="610"/>
        <end position="633"/>
    </location>
</feature>
<keyword evidence="3" id="KW-1185">Reference proteome</keyword>
<dbReference type="Proteomes" id="UP000887574">
    <property type="component" value="Unplaced"/>
</dbReference>
<dbReference type="InterPro" id="IPR018631">
    <property type="entry name" value="AAA-ATPase-like_dom"/>
</dbReference>
<dbReference type="PANTHER" id="PTHR34825:SF1">
    <property type="entry name" value="AAA-ATPASE-LIKE DOMAIN-CONTAINING PROTEIN"/>
    <property type="match status" value="1"/>
</dbReference>
<dbReference type="PANTHER" id="PTHR34825">
    <property type="entry name" value="CONSERVED PROTEIN, WITH A WEAK D-GALACTARATE DEHYDRATASE/ALTRONATE HYDROLASE DOMAIN"/>
    <property type="match status" value="1"/>
</dbReference>
<proteinExistence type="predicted"/>